<name>A0ABW4M490_9HYPH</name>
<evidence type="ECO:0000313" key="4">
    <source>
        <dbReference type="EMBL" id="MFD1745243.1"/>
    </source>
</evidence>
<evidence type="ECO:0000313" key="5">
    <source>
        <dbReference type="Proteomes" id="UP001597322"/>
    </source>
</evidence>
<feature type="domain" description="Calcineurin-like phosphoesterase" evidence="3">
    <location>
        <begin position="53"/>
        <end position="242"/>
    </location>
</feature>
<dbReference type="InterPro" id="IPR006311">
    <property type="entry name" value="TAT_signal"/>
</dbReference>
<comment type="caution">
    <text evidence="4">The sequence shown here is derived from an EMBL/GenBank/DDBJ whole genome shotgun (WGS) entry which is preliminary data.</text>
</comment>
<organism evidence="4 5">
    <name type="scientific">Rhizobium helianthi</name>
    <dbReference type="NCBI Taxonomy" id="1132695"/>
    <lineage>
        <taxon>Bacteria</taxon>
        <taxon>Pseudomonadati</taxon>
        <taxon>Pseudomonadota</taxon>
        <taxon>Alphaproteobacteria</taxon>
        <taxon>Hyphomicrobiales</taxon>
        <taxon>Rhizobiaceae</taxon>
        <taxon>Rhizobium/Agrobacterium group</taxon>
        <taxon>Rhizobium</taxon>
    </lineage>
</organism>
<accession>A0ABW4M490</accession>
<protein>
    <submittedName>
        <fullName evidence="4">Metallophosphoesterase</fullName>
    </submittedName>
</protein>
<sequence length="303" mass="32969">MPVISRRALIKLAAAGFLAGVGAVSYPFMEAFARPRITRYTLNPVRWSPGLVLRIAVIADIHACRPWMDRRRITGICQQAQALNADLILLLGDFMPGMHRLAEPLPPRDWVEPLASLTAPLGVHAVLGNHDYWSDDDFQRDPTVEPMVARVLAEAGIAVHVNHAVRLSKDGQAFWLAGLGDQIAILPKQALGETEGRGIEDMAKTLAHVSDDAPVILMAHEPDVFLEPHPRISLTLSGHTHGGQVNLFGWRPVNASRGSARYPAGLFRKGESDLIVSKGLGCSSLPMRIGSWPEILHIELGAA</sequence>
<dbReference type="InterPro" id="IPR051158">
    <property type="entry name" value="Metallophosphoesterase_sf"/>
</dbReference>
<dbReference type="InterPro" id="IPR029052">
    <property type="entry name" value="Metallo-depent_PP-like"/>
</dbReference>
<dbReference type="PROSITE" id="PS51318">
    <property type="entry name" value="TAT"/>
    <property type="match status" value="1"/>
</dbReference>
<dbReference type="RefSeq" id="WP_377398537.1">
    <property type="nucleotide sequence ID" value="NZ_JBHUEQ010000012.1"/>
</dbReference>
<dbReference type="Pfam" id="PF00149">
    <property type="entry name" value="Metallophos"/>
    <property type="match status" value="1"/>
</dbReference>
<dbReference type="Gene3D" id="3.60.21.10">
    <property type="match status" value="1"/>
</dbReference>
<proteinExistence type="predicted"/>
<dbReference type="PANTHER" id="PTHR31302:SF31">
    <property type="entry name" value="PHOSPHODIESTERASE YAEI"/>
    <property type="match status" value="1"/>
</dbReference>
<evidence type="ECO:0000256" key="2">
    <source>
        <dbReference type="ARBA" id="ARBA00022801"/>
    </source>
</evidence>
<keyword evidence="1" id="KW-0479">Metal-binding</keyword>
<gene>
    <name evidence="4" type="ORF">ACFSE1_07205</name>
</gene>
<dbReference type="InterPro" id="IPR004843">
    <property type="entry name" value="Calcineurin-like_PHP"/>
</dbReference>
<dbReference type="Proteomes" id="UP001597322">
    <property type="component" value="Unassembled WGS sequence"/>
</dbReference>
<reference evidence="5" key="1">
    <citation type="journal article" date="2019" name="Int. J. Syst. Evol. Microbiol.">
        <title>The Global Catalogue of Microorganisms (GCM) 10K type strain sequencing project: providing services to taxonomists for standard genome sequencing and annotation.</title>
        <authorList>
            <consortium name="The Broad Institute Genomics Platform"/>
            <consortium name="The Broad Institute Genome Sequencing Center for Infectious Disease"/>
            <person name="Wu L."/>
            <person name="Ma J."/>
        </authorList>
    </citation>
    <scope>NUCLEOTIDE SEQUENCE [LARGE SCALE GENOMIC DNA]</scope>
    <source>
        <strain evidence="5">CG52</strain>
    </source>
</reference>
<evidence type="ECO:0000256" key="1">
    <source>
        <dbReference type="ARBA" id="ARBA00022723"/>
    </source>
</evidence>
<dbReference type="PANTHER" id="PTHR31302">
    <property type="entry name" value="TRANSMEMBRANE PROTEIN WITH METALLOPHOSPHOESTERASE DOMAIN-RELATED"/>
    <property type="match status" value="1"/>
</dbReference>
<dbReference type="CDD" id="cd07385">
    <property type="entry name" value="MPP_YkuE_C"/>
    <property type="match status" value="1"/>
</dbReference>
<keyword evidence="2" id="KW-0378">Hydrolase</keyword>
<dbReference type="EMBL" id="JBHUEQ010000012">
    <property type="protein sequence ID" value="MFD1745243.1"/>
    <property type="molecule type" value="Genomic_DNA"/>
</dbReference>
<dbReference type="SUPFAM" id="SSF56300">
    <property type="entry name" value="Metallo-dependent phosphatases"/>
    <property type="match status" value="1"/>
</dbReference>
<keyword evidence="5" id="KW-1185">Reference proteome</keyword>
<evidence type="ECO:0000259" key="3">
    <source>
        <dbReference type="Pfam" id="PF00149"/>
    </source>
</evidence>